<dbReference type="Proteomes" id="UP000658131">
    <property type="component" value="Unassembled WGS sequence"/>
</dbReference>
<organism evidence="13 14">
    <name type="scientific">Yanshouia hominis</name>
    <dbReference type="NCBI Taxonomy" id="2763673"/>
    <lineage>
        <taxon>Bacteria</taxon>
        <taxon>Bacillati</taxon>
        <taxon>Bacillota</taxon>
        <taxon>Clostridia</taxon>
        <taxon>Eubacteriales</taxon>
        <taxon>Oscillospiraceae</taxon>
        <taxon>Yanshouia</taxon>
    </lineage>
</organism>
<dbReference type="InterPro" id="IPR047196">
    <property type="entry name" value="YidC_ALB_C"/>
</dbReference>
<comment type="subcellular location">
    <subcellularLocation>
        <location evidence="1">Cell membrane</location>
        <topology evidence="1">Multi-pass membrane protein</topology>
    </subcellularLocation>
    <subcellularLocation>
        <location evidence="9">Membrane</location>
        <topology evidence="9">Multi-pass membrane protein</topology>
    </subcellularLocation>
</comment>
<keyword evidence="8" id="KW-0143">Chaperone</keyword>
<evidence type="ECO:0000313" key="13">
    <source>
        <dbReference type="EMBL" id="MBC8576908.1"/>
    </source>
</evidence>
<evidence type="ECO:0000256" key="8">
    <source>
        <dbReference type="ARBA" id="ARBA00023186"/>
    </source>
</evidence>
<keyword evidence="7 11" id="KW-0472">Membrane</keyword>
<protein>
    <submittedName>
        <fullName evidence="13">YidC/Oxa1 family membrane protein insertase</fullName>
    </submittedName>
</protein>
<keyword evidence="2" id="KW-0813">Transport</keyword>
<gene>
    <name evidence="13" type="ORF">H8717_10895</name>
</gene>
<evidence type="ECO:0000313" key="14">
    <source>
        <dbReference type="Proteomes" id="UP000658131"/>
    </source>
</evidence>
<keyword evidence="3" id="KW-1003">Cell membrane</keyword>
<accession>A0ABR7NKI2</accession>
<evidence type="ECO:0000256" key="2">
    <source>
        <dbReference type="ARBA" id="ARBA00022448"/>
    </source>
</evidence>
<evidence type="ECO:0000256" key="7">
    <source>
        <dbReference type="ARBA" id="ARBA00023136"/>
    </source>
</evidence>
<evidence type="ECO:0000256" key="4">
    <source>
        <dbReference type="ARBA" id="ARBA00022692"/>
    </source>
</evidence>
<keyword evidence="14" id="KW-1185">Reference proteome</keyword>
<evidence type="ECO:0000256" key="11">
    <source>
        <dbReference type="SAM" id="Phobius"/>
    </source>
</evidence>
<dbReference type="InterPro" id="IPR028055">
    <property type="entry name" value="YidC/Oxa/ALB_C"/>
</dbReference>
<feature type="domain" description="Membrane insertase YidC/Oxa/ALB C-terminal" evidence="12">
    <location>
        <begin position="26"/>
        <end position="282"/>
    </location>
</feature>
<feature type="transmembrane region" description="Helical" evidence="11">
    <location>
        <begin position="202"/>
        <end position="223"/>
    </location>
</feature>
<evidence type="ECO:0000256" key="9">
    <source>
        <dbReference type="RuleBase" id="RU003945"/>
    </source>
</evidence>
<evidence type="ECO:0000256" key="1">
    <source>
        <dbReference type="ARBA" id="ARBA00004651"/>
    </source>
</evidence>
<dbReference type="PANTHER" id="PTHR12428:SF65">
    <property type="entry name" value="CYTOCHROME C OXIDASE ASSEMBLY PROTEIN COX18, MITOCHONDRIAL"/>
    <property type="match status" value="1"/>
</dbReference>
<dbReference type="CDD" id="cd20070">
    <property type="entry name" value="5TM_YidC_Alb3"/>
    <property type="match status" value="1"/>
</dbReference>
<feature type="transmembrane region" description="Helical" evidence="11">
    <location>
        <begin position="244"/>
        <end position="268"/>
    </location>
</feature>
<keyword evidence="4 9" id="KW-0812">Transmembrane</keyword>
<feature type="region of interest" description="Disordered" evidence="10">
    <location>
        <begin position="304"/>
        <end position="333"/>
    </location>
</feature>
<evidence type="ECO:0000256" key="6">
    <source>
        <dbReference type="ARBA" id="ARBA00022989"/>
    </source>
</evidence>
<evidence type="ECO:0000259" key="12">
    <source>
        <dbReference type="Pfam" id="PF02096"/>
    </source>
</evidence>
<dbReference type="PANTHER" id="PTHR12428">
    <property type="entry name" value="OXA1"/>
    <property type="match status" value="1"/>
</dbReference>
<evidence type="ECO:0000256" key="10">
    <source>
        <dbReference type="SAM" id="MobiDB-lite"/>
    </source>
</evidence>
<evidence type="ECO:0000256" key="3">
    <source>
        <dbReference type="ARBA" id="ARBA00022475"/>
    </source>
</evidence>
<proteinExistence type="inferred from homology"/>
<name>A0ABR7NKI2_9FIRM</name>
<dbReference type="EMBL" id="JACRTB010000017">
    <property type="protein sequence ID" value="MBC8576908.1"/>
    <property type="molecule type" value="Genomic_DNA"/>
</dbReference>
<reference evidence="13 14" key="1">
    <citation type="submission" date="2020-08" db="EMBL/GenBank/DDBJ databases">
        <title>Genome public.</title>
        <authorList>
            <person name="Liu C."/>
            <person name="Sun Q."/>
        </authorList>
    </citation>
    <scope>NUCLEOTIDE SEQUENCE [LARGE SCALE GENOMIC DNA]</scope>
    <source>
        <strain evidence="13 14">BX1</strain>
    </source>
</reference>
<evidence type="ECO:0000256" key="5">
    <source>
        <dbReference type="ARBA" id="ARBA00022927"/>
    </source>
</evidence>
<dbReference type="Pfam" id="PF02096">
    <property type="entry name" value="60KD_IMP"/>
    <property type="match status" value="1"/>
</dbReference>
<feature type="transmembrane region" description="Helical" evidence="11">
    <location>
        <begin position="26"/>
        <end position="46"/>
    </location>
</feature>
<comment type="caution">
    <text evidence="13">The sequence shown here is derived from an EMBL/GenBank/DDBJ whole genome shotgun (WGS) entry which is preliminary data.</text>
</comment>
<keyword evidence="5" id="KW-0653">Protein transport</keyword>
<dbReference type="InterPro" id="IPR001708">
    <property type="entry name" value="YidC/ALB3/OXA1/COX18"/>
</dbReference>
<dbReference type="NCBIfam" id="TIGR03592">
    <property type="entry name" value="yidC_oxa1_cterm"/>
    <property type="match status" value="1"/>
</dbReference>
<sequence>MIQFFSFIGTPLGWIMYQINNFTHNYGITLIIFSILLKVCMIPLGIKQQKGLIANARMQPKMKALQKAYGNNKQRYSEELQKLYNEEHFSPMSSCLPMLIQFPILFGMLDVIYYPIKHMLRLPAETINKAIEIATAVLGENGLNSYSKEISVISAIRQNSAPFYEGLGTDIADKILNFDFTMFGLNLFDQPTLTPDGKPMGLYLALMVIPILSGVTSLIMSLITKQSTAATTDGQMAGMNNSMMIMMPVMSVWISFVVPAGVGIYWLISNICSCVQSYVLNKVMNPAEEIAKAKAEEEAMREAERLERIEQKKKAREQGIKDPGEKGLSQKEIARRKLAEARRRDAERYGEEYVEVTDDDIK</sequence>
<keyword evidence="6 11" id="KW-1133">Transmembrane helix</keyword>
<comment type="similarity">
    <text evidence="9">Belongs to the OXA1/ALB3/YidC family.</text>
</comment>
<dbReference type="RefSeq" id="WP_262400383.1">
    <property type="nucleotide sequence ID" value="NZ_JACRTB010000017.1"/>
</dbReference>